<evidence type="ECO:0000313" key="3">
    <source>
        <dbReference type="Proteomes" id="UP000544122"/>
    </source>
</evidence>
<accession>A0A7Y4LZC7</accession>
<evidence type="ECO:0000256" key="1">
    <source>
        <dbReference type="SAM" id="MobiDB-lite"/>
    </source>
</evidence>
<feature type="compositionally biased region" description="Polar residues" evidence="1">
    <location>
        <begin position="1"/>
        <end position="12"/>
    </location>
</feature>
<proteinExistence type="predicted"/>
<dbReference type="EMBL" id="JAAVLX010000014">
    <property type="protein sequence ID" value="NOJ44176.1"/>
    <property type="molecule type" value="Genomic_DNA"/>
</dbReference>
<protein>
    <submittedName>
        <fullName evidence="2">Uncharacterized protein</fullName>
    </submittedName>
</protein>
<dbReference type="AlphaFoldDB" id="A0A7Y4LZC7"/>
<gene>
    <name evidence="2" type="ORF">HCN58_32315</name>
</gene>
<reference evidence="2 3" key="1">
    <citation type="submission" date="2020-03" db="EMBL/GenBank/DDBJ databases">
        <title>Bradyrhizobium diversity isolated from nodules of Indigofera sp.</title>
        <authorList>
            <person name="Klepa M."/>
            <person name="Helene L."/>
            <person name="Hungria M."/>
        </authorList>
    </citation>
    <scope>NUCLEOTIDE SEQUENCE [LARGE SCALE GENOMIC DNA]</scope>
    <source>
        <strain evidence="2 3">WSM 1791</strain>
    </source>
</reference>
<sequence length="179" mass="19611">MPEVGQNSSGITTRADGTFSNKPSPDIQLAEVQRARCFQTDRPYAVGDRGLHAVTEQPRHRDDISLPRYLASSDAAARSVTEATPAERDARLLDYFKVRKLMDEVIHRFFGDPGLQVAAARYVAPEHQTAIAALRERLADPGFASALSPLKRAEIEVLAAAPLDFVTCIARRAQGQKKA</sequence>
<dbReference type="Proteomes" id="UP000544122">
    <property type="component" value="Unassembled WGS sequence"/>
</dbReference>
<comment type="caution">
    <text evidence="2">The sequence shown here is derived from an EMBL/GenBank/DDBJ whole genome shotgun (WGS) entry which is preliminary data.</text>
</comment>
<feature type="region of interest" description="Disordered" evidence="1">
    <location>
        <begin position="1"/>
        <end position="26"/>
    </location>
</feature>
<keyword evidence="3" id="KW-1185">Reference proteome</keyword>
<name>A0A7Y4LZC7_9BRAD</name>
<organism evidence="2 3">
    <name type="scientific">Bradyrhizobium australiense</name>
    <dbReference type="NCBI Taxonomy" id="2721161"/>
    <lineage>
        <taxon>Bacteria</taxon>
        <taxon>Pseudomonadati</taxon>
        <taxon>Pseudomonadota</taxon>
        <taxon>Alphaproteobacteria</taxon>
        <taxon>Hyphomicrobiales</taxon>
        <taxon>Nitrobacteraceae</taxon>
        <taxon>Bradyrhizobium</taxon>
    </lineage>
</organism>
<evidence type="ECO:0000313" key="2">
    <source>
        <dbReference type="EMBL" id="NOJ44176.1"/>
    </source>
</evidence>